<dbReference type="Proteomes" id="UP000281549">
    <property type="component" value="Unassembled WGS sequence"/>
</dbReference>
<dbReference type="PANTHER" id="PTHR12764">
    <property type="entry name" value="WD REPEAT DOMAIN-RELATED"/>
    <property type="match status" value="1"/>
</dbReference>
<dbReference type="GO" id="GO:0097730">
    <property type="term" value="C:non-motile cilium"/>
    <property type="evidence" value="ECO:0007669"/>
    <property type="project" value="TreeGrafter"/>
</dbReference>
<evidence type="ECO:0000256" key="2">
    <source>
        <dbReference type="ARBA" id="ARBA00022737"/>
    </source>
</evidence>
<dbReference type="InterPro" id="IPR056158">
    <property type="entry name" value="Beta-prop_IFT121_2nd"/>
</dbReference>
<dbReference type="InterPro" id="IPR039857">
    <property type="entry name" value="Ift122/121"/>
</dbReference>
<protein>
    <recommendedName>
        <fullName evidence="3">IFT121 second beta-propeller domain-containing protein</fullName>
    </recommendedName>
</protein>
<dbReference type="SUPFAM" id="SSF69322">
    <property type="entry name" value="Tricorn protease domain 2"/>
    <property type="match status" value="1"/>
</dbReference>
<dbReference type="EMBL" id="ML005885">
    <property type="protein sequence ID" value="RKP17349.1"/>
    <property type="molecule type" value="Genomic_DNA"/>
</dbReference>
<dbReference type="PANTHER" id="PTHR12764:SF5">
    <property type="entry name" value="LD29485P"/>
    <property type="match status" value="1"/>
</dbReference>
<dbReference type="GO" id="GO:0035721">
    <property type="term" value="P:intraciliary retrograde transport"/>
    <property type="evidence" value="ECO:0007669"/>
    <property type="project" value="TreeGrafter"/>
</dbReference>
<evidence type="ECO:0000259" key="3">
    <source>
        <dbReference type="Pfam" id="PF23390"/>
    </source>
</evidence>
<sequence length="544" mass="62117">MFAFISKKITTGIESPLKAVSWCNKDGYLVVGGSSKSNNVKVYKLDEEVRSNDVSGKIKKLDQILEGHYGKDSEMMRERLLRMRFGIMSMRDLQLLMRLARDLKVAVIINTQLNNAIAHWSTKEDLLAVCGESEGNFYCCFYHKNGKVVRKLKLPGEPINFSWDYSSQNIVFAIESTIYFGRVITHNSVCYCDSNLIYTVPSKEGSDILFWNTKSNNVGIKMFGLVNSVGTILFTRDIPIRPRKYCMNSTHVFLVGRGYLFVVPIEQEGATRFKNRFRIKMIALECLFSENKVIPEFLENSENFKGLNDDIHVTAMCCSDEYLIVCEEKGSIVALQLPSLNNEVIRSGIHALSVCLNCVSNKFSMIDVDGKARLASIEGNRIVINETFERRDCWGIVWSDESENSFALAEKNKVYIFHDEQPEEPVEFQGNIVNFSDLYVTVIKIDLLLCDPFHPKENCLKIFESKPFRDLKNLEDCIKFIQSTPHKDLWVMIGMEAIKRNDFENALRVFVRAKDYYSVSFIKRIQSISVKICTPGVCLTPGKT</sequence>
<accession>A0A4V1IZA2</accession>
<dbReference type="AlphaFoldDB" id="A0A4V1IZA2"/>
<proteinExistence type="predicted"/>
<feature type="non-terminal residue" evidence="4">
    <location>
        <position position="544"/>
    </location>
</feature>
<dbReference type="GO" id="GO:0030991">
    <property type="term" value="C:intraciliary transport particle A"/>
    <property type="evidence" value="ECO:0007669"/>
    <property type="project" value="TreeGrafter"/>
</dbReference>
<evidence type="ECO:0000313" key="5">
    <source>
        <dbReference type="Proteomes" id="UP000281549"/>
    </source>
</evidence>
<reference evidence="5" key="1">
    <citation type="journal article" date="2018" name="Nat. Microbiol.">
        <title>Leveraging single-cell genomics to expand the fungal tree of life.</title>
        <authorList>
            <person name="Ahrendt S.R."/>
            <person name="Quandt C.A."/>
            <person name="Ciobanu D."/>
            <person name="Clum A."/>
            <person name="Salamov A."/>
            <person name="Andreopoulos B."/>
            <person name="Cheng J.F."/>
            <person name="Woyke T."/>
            <person name="Pelin A."/>
            <person name="Henrissat B."/>
            <person name="Reynolds N.K."/>
            <person name="Benny G.L."/>
            <person name="Smith M.E."/>
            <person name="James T.Y."/>
            <person name="Grigoriev I.V."/>
        </authorList>
    </citation>
    <scope>NUCLEOTIDE SEQUENCE [LARGE SCALE GENOMIC DNA]</scope>
    <source>
        <strain evidence="5">CSF55</strain>
    </source>
</reference>
<dbReference type="GO" id="GO:1905515">
    <property type="term" value="P:non-motile cilium assembly"/>
    <property type="evidence" value="ECO:0007669"/>
    <property type="project" value="TreeGrafter"/>
</dbReference>
<organism evidence="4 5">
    <name type="scientific">Rozella allomycis (strain CSF55)</name>
    <dbReference type="NCBI Taxonomy" id="988480"/>
    <lineage>
        <taxon>Eukaryota</taxon>
        <taxon>Fungi</taxon>
        <taxon>Fungi incertae sedis</taxon>
        <taxon>Cryptomycota</taxon>
        <taxon>Cryptomycota incertae sedis</taxon>
        <taxon>Rozella</taxon>
    </lineage>
</organism>
<keyword evidence="2" id="KW-0677">Repeat</keyword>
<dbReference type="GO" id="GO:0061512">
    <property type="term" value="P:protein localization to cilium"/>
    <property type="evidence" value="ECO:0007669"/>
    <property type="project" value="TreeGrafter"/>
</dbReference>
<name>A0A4V1IZA2_ROZAC</name>
<feature type="domain" description="IFT121 second beta-propeller" evidence="3">
    <location>
        <begin position="224"/>
        <end position="460"/>
    </location>
</feature>
<dbReference type="Pfam" id="PF23390">
    <property type="entry name" value="Beta-prop_WDR35_2nd"/>
    <property type="match status" value="1"/>
</dbReference>
<gene>
    <name evidence="4" type="ORF">ROZALSC1DRAFT_24295</name>
</gene>
<keyword evidence="1" id="KW-0853">WD repeat</keyword>
<evidence type="ECO:0000313" key="4">
    <source>
        <dbReference type="EMBL" id="RKP17349.1"/>
    </source>
</evidence>
<evidence type="ECO:0000256" key="1">
    <source>
        <dbReference type="ARBA" id="ARBA00022574"/>
    </source>
</evidence>